<evidence type="ECO:0000256" key="1">
    <source>
        <dbReference type="SAM" id="MobiDB-lite"/>
    </source>
</evidence>
<proteinExistence type="predicted"/>
<dbReference type="GeneID" id="18932268"/>
<dbReference type="VEuPathDB" id="FungiDB:MELLADRAFT_73042"/>
<accession>F4S299</accession>
<evidence type="ECO:0000313" key="3">
    <source>
        <dbReference type="Proteomes" id="UP000001072"/>
    </source>
</evidence>
<dbReference type="AlphaFoldDB" id="F4S299"/>
<dbReference type="HOGENOM" id="CLU_1396637_0_0_1"/>
<feature type="compositionally biased region" description="Acidic residues" evidence="1">
    <location>
        <begin position="145"/>
        <end position="162"/>
    </location>
</feature>
<protein>
    <submittedName>
        <fullName evidence="2">Uncharacterized protein</fullName>
    </submittedName>
</protein>
<feature type="compositionally biased region" description="Acidic residues" evidence="1">
    <location>
        <begin position="127"/>
        <end position="137"/>
    </location>
</feature>
<reference evidence="3" key="1">
    <citation type="journal article" date="2011" name="Proc. Natl. Acad. Sci. U.S.A.">
        <title>Obligate biotrophy features unraveled by the genomic analysis of rust fungi.</title>
        <authorList>
            <person name="Duplessis S."/>
            <person name="Cuomo C.A."/>
            <person name="Lin Y.-C."/>
            <person name="Aerts A."/>
            <person name="Tisserant E."/>
            <person name="Veneault-Fourrey C."/>
            <person name="Joly D.L."/>
            <person name="Hacquard S."/>
            <person name="Amselem J."/>
            <person name="Cantarel B.L."/>
            <person name="Chiu R."/>
            <person name="Coutinho P.M."/>
            <person name="Feau N."/>
            <person name="Field M."/>
            <person name="Frey P."/>
            <person name="Gelhaye E."/>
            <person name="Goldberg J."/>
            <person name="Grabherr M.G."/>
            <person name="Kodira C.D."/>
            <person name="Kohler A."/>
            <person name="Kuees U."/>
            <person name="Lindquist E.A."/>
            <person name="Lucas S.M."/>
            <person name="Mago R."/>
            <person name="Mauceli E."/>
            <person name="Morin E."/>
            <person name="Murat C."/>
            <person name="Pangilinan J.L."/>
            <person name="Park R."/>
            <person name="Pearson M."/>
            <person name="Quesneville H."/>
            <person name="Rouhier N."/>
            <person name="Sakthikumar S."/>
            <person name="Salamov A.A."/>
            <person name="Schmutz J."/>
            <person name="Selles B."/>
            <person name="Shapiro H."/>
            <person name="Tanguay P."/>
            <person name="Tuskan G.A."/>
            <person name="Henrissat B."/>
            <person name="Van de Peer Y."/>
            <person name="Rouze P."/>
            <person name="Ellis J.G."/>
            <person name="Dodds P.N."/>
            <person name="Schein J.E."/>
            <person name="Zhong S."/>
            <person name="Hamelin R.C."/>
            <person name="Grigoriev I.V."/>
            <person name="Szabo L.J."/>
            <person name="Martin F."/>
        </authorList>
    </citation>
    <scope>NUCLEOTIDE SEQUENCE [LARGE SCALE GENOMIC DNA]</scope>
    <source>
        <strain evidence="3">98AG31 / pathotype 3-4-7</strain>
    </source>
</reference>
<evidence type="ECO:0000313" key="2">
    <source>
        <dbReference type="EMBL" id="EGG01240.1"/>
    </source>
</evidence>
<organism evidence="3">
    <name type="scientific">Melampsora larici-populina (strain 98AG31 / pathotype 3-4-7)</name>
    <name type="common">Poplar leaf rust fungus</name>
    <dbReference type="NCBI Taxonomy" id="747676"/>
    <lineage>
        <taxon>Eukaryota</taxon>
        <taxon>Fungi</taxon>
        <taxon>Dikarya</taxon>
        <taxon>Basidiomycota</taxon>
        <taxon>Pucciniomycotina</taxon>
        <taxon>Pucciniomycetes</taxon>
        <taxon>Pucciniales</taxon>
        <taxon>Melampsoraceae</taxon>
        <taxon>Melampsora</taxon>
    </lineage>
</organism>
<sequence length="162" mass="18568">MIAKLYEKSKSLVVGPICVREDVIANVKHLQEARFAWLRLQAIHWGIHGDQYLGQTFWNVVDSKLEELRGKSLRYRYAYHVCILHDDFDLINGKATFKQIQSNKGNKFLMPSDARVLTCVQELNDTFGDDGPQDEAEHESIAVAVDEEEGNEEEDEGEQQED</sequence>
<feature type="region of interest" description="Disordered" evidence="1">
    <location>
        <begin position="127"/>
        <end position="162"/>
    </location>
</feature>
<name>F4S299_MELLP</name>
<gene>
    <name evidence="2" type="ORF">MELLADRAFT_73042</name>
</gene>
<dbReference type="InParanoid" id="F4S299"/>
<dbReference type="EMBL" id="GL883140">
    <property type="protein sequence ID" value="EGG01240.1"/>
    <property type="molecule type" value="Genomic_DNA"/>
</dbReference>
<keyword evidence="3" id="KW-1185">Reference proteome</keyword>
<dbReference type="RefSeq" id="XP_007415590.1">
    <property type="nucleotide sequence ID" value="XM_007415528.1"/>
</dbReference>
<dbReference type="KEGG" id="mlr:MELLADRAFT_73042"/>
<dbReference type="Proteomes" id="UP000001072">
    <property type="component" value="Unassembled WGS sequence"/>
</dbReference>